<protein>
    <submittedName>
        <fullName evidence="1">Uncharacterized protein</fullName>
    </submittedName>
</protein>
<gene>
    <name evidence="1" type="ORF">ERS008207_00851</name>
</gene>
<reference evidence="1 2" key="1">
    <citation type="submission" date="2015-03" db="EMBL/GenBank/DDBJ databases">
        <authorList>
            <consortium name="Pathogen Informatics"/>
        </authorList>
    </citation>
    <scope>NUCLEOTIDE SEQUENCE [LARGE SCALE GENOMIC DNA]</scope>
    <source>
        <strain evidence="1 2">D4891</strain>
    </source>
</reference>
<evidence type="ECO:0000313" key="2">
    <source>
        <dbReference type="Proteomes" id="UP000042394"/>
    </source>
</evidence>
<sequence length="97" mass="11481">MTVVADAAHKQMDFTVRTNFFFILTAFRIDIRCVTVEKIDVFCWNINVIEKVTMHKAVVAFRVLFRQANIFVHIKGDHMLKADLARFVHLNQRFVRR</sequence>
<proteinExistence type="predicted"/>
<dbReference type="Proteomes" id="UP000042394">
    <property type="component" value="Unassembled WGS sequence"/>
</dbReference>
<dbReference type="AlphaFoldDB" id="A0A655BU45"/>
<evidence type="ECO:0000313" key="1">
    <source>
        <dbReference type="EMBL" id="CNT75890.1"/>
    </source>
</evidence>
<organism evidence="1 2">
    <name type="scientific">Salmonella enterica subsp. enterica serovar Bovismorbificans</name>
    <dbReference type="NCBI Taxonomy" id="58097"/>
    <lineage>
        <taxon>Bacteria</taxon>
        <taxon>Pseudomonadati</taxon>
        <taxon>Pseudomonadota</taxon>
        <taxon>Gammaproteobacteria</taxon>
        <taxon>Enterobacterales</taxon>
        <taxon>Enterobacteriaceae</taxon>
        <taxon>Salmonella</taxon>
    </lineage>
</organism>
<accession>A0A655BU45</accession>
<name>A0A655BU45_SALET</name>
<dbReference type="EMBL" id="CQPD01000006">
    <property type="protein sequence ID" value="CNT75890.1"/>
    <property type="molecule type" value="Genomic_DNA"/>
</dbReference>